<reference evidence="3" key="1">
    <citation type="submission" date="2018-12" db="EMBL/GenBank/DDBJ databases">
        <authorList>
            <person name="Will S."/>
            <person name="Neumann-Schaal M."/>
            <person name="Henke P."/>
        </authorList>
    </citation>
    <scope>NUCLEOTIDE SEQUENCE</scope>
    <source>
        <strain evidence="3">PCC 7102</strain>
    </source>
</reference>
<keyword evidence="1" id="KW-0175">Coiled coil</keyword>
<evidence type="ECO:0000256" key="1">
    <source>
        <dbReference type="SAM" id="Coils"/>
    </source>
</evidence>
<evidence type="ECO:0008006" key="5">
    <source>
        <dbReference type="Google" id="ProtNLM"/>
    </source>
</evidence>
<dbReference type="SUPFAM" id="SSF103190">
    <property type="entry name" value="Sensory domain-like"/>
    <property type="match status" value="1"/>
</dbReference>
<keyword evidence="4" id="KW-1185">Reference proteome</keyword>
<reference evidence="3" key="2">
    <citation type="journal article" date="2019" name="Genome Biol. Evol.">
        <title>Day and night: Metabolic profiles and evolutionary relationships of six axenic non-marine cyanobacteria.</title>
        <authorList>
            <person name="Will S.E."/>
            <person name="Henke P."/>
            <person name="Boedeker C."/>
            <person name="Huang S."/>
            <person name="Brinkmann H."/>
            <person name="Rohde M."/>
            <person name="Jarek M."/>
            <person name="Friedl T."/>
            <person name="Seufert S."/>
            <person name="Schumacher M."/>
            <person name="Overmann J."/>
            <person name="Neumann-Schaal M."/>
            <person name="Petersen J."/>
        </authorList>
    </citation>
    <scope>NUCLEOTIDE SEQUENCE [LARGE SCALE GENOMIC DNA]</scope>
    <source>
        <strain evidence="3">PCC 7102</strain>
    </source>
</reference>
<evidence type="ECO:0000313" key="3">
    <source>
        <dbReference type="EMBL" id="RUT00735.1"/>
    </source>
</evidence>
<dbReference type="Gene3D" id="3.30.450.20">
    <property type="entry name" value="PAS domain"/>
    <property type="match status" value="1"/>
</dbReference>
<evidence type="ECO:0000256" key="2">
    <source>
        <dbReference type="SAM" id="Phobius"/>
    </source>
</evidence>
<dbReference type="Pfam" id="PF22673">
    <property type="entry name" value="MCP-like_PDC_1"/>
    <property type="match status" value="1"/>
</dbReference>
<dbReference type="CDD" id="cd12913">
    <property type="entry name" value="PDC1_MCP_like"/>
    <property type="match status" value="1"/>
</dbReference>
<proteinExistence type="predicted"/>
<feature type="transmembrane region" description="Helical" evidence="2">
    <location>
        <begin position="20"/>
        <end position="40"/>
    </location>
</feature>
<organism evidence="3 4">
    <name type="scientific">Dulcicalothrix desertica PCC 7102</name>
    <dbReference type="NCBI Taxonomy" id="232991"/>
    <lineage>
        <taxon>Bacteria</taxon>
        <taxon>Bacillati</taxon>
        <taxon>Cyanobacteriota</taxon>
        <taxon>Cyanophyceae</taxon>
        <taxon>Nostocales</taxon>
        <taxon>Calotrichaceae</taxon>
        <taxon>Dulcicalothrix</taxon>
    </lineage>
</organism>
<name>A0A433V3T4_9CYAN</name>
<keyword evidence="2" id="KW-0472">Membrane</keyword>
<keyword evidence="2" id="KW-0812">Transmembrane</keyword>
<protein>
    <recommendedName>
        <fullName evidence="5">Cache domain-containing protein</fullName>
    </recommendedName>
</protein>
<dbReference type="EMBL" id="RSCL01000022">
    <property type="protein sequence ID" value="RUT00735.1"/>
    <property type="molecule type" value="Genomic_DNA"/>
</dbReference>
<feature type="transmembrane region" description="Helical" evidence="2">
    <location>
        <begin position="308"/>
        <end position="335"/>
    </location>
</feature>
<comment type="caution">
    <text evidence="3">The sequence shown here is derived from an EMBL/GenBank/DDBJ whole genome shotgun (WGS) entry which is preliminary data.</text>
</comment>
<dbReference type="InterPro" id="IPR029151">
    <property type="entry name" value="Sensor-like_sf"/>
</dbReference>
<accession>A0A433V3T4</accession>
<dbReference type="OrthoDB" id="567929at2"/>
<sequence>MPSYDFALKKKSTYTIGAKLFLYVLSGALFGLGGMSYFFYRTLENRARDEIRGSLNTQVRAIEAQLSEAERGLRMSSAAVETKVDSGVRDINTYKQLAFNFFQNRPSIAMGYGLSQEPFQFLADRKLFLPYYFVDQKTPEQIGEALSAPNLGIRYVDVASLEDYTQQDYVRLPVTLKKAVLTEPFPWHGITMSTFVVPIINDRNQVIGTTAFDISVTALSTKVQTSVIKDNGYFVILSEKGKLLAYPPNPQKATNLKSYTDIPKLKTLWQQIQHSQAGLILRDGDYWVYQRIKGANWLMLAVVPQSVVLLPVLFITVGGAVGAGIVLAFVVALFVRQLNRRLHPILEECKKLAQADSERLQRLNQSTEAIENQHYKDSSFQTGDEISILEQSFRQMTAQLQLSFEE</sequence>
<evidence type="ECO:0000313" key="4">
    <source>
        <dbReference type="Proteomes" id="UP000271624"/>
    </source>
</evidence>
<dbReference type="Gene3D" id="6.10.340.10">
    <property type="match status" value="1"/>
</dbReference>
<dbReference type="Proteomes" id="UP000271624">
    <property type="component" value="Unassembled WGS sequence"/>
</dbReference>
<keyword evidence="2" id="KW-1133">Transmembrane helix</keyword>
<dbReference type="AlphaFoldDB" id="A0A433V3T4"/>
<gene>
    <name evidence="3" type="ORF">DSM106972_071440</name>
</gene>
<dbReference type="RefSeq" id="WP_127085269.1">
    <property type="nucleotide sequence ID" value="NZ_RSCL01000022.1"/>
</dbReference>
<feature type="coiled-coil region" evidence="1">
    <location>
        <begin position="346"/>
        <end position="373"/>
    </location>
</feature>